<dbReference type="AlphaFoldDB" id="A0AA38LQN0"/>
<evidence type="ECO:0000313" key="3">
    <source>
        <dbReference type="Proteomes" id="UP001164286"/>
    </source>
</evidence>
<keyword evidence="3" id="KW-1185">Reference proteome</keyword>
<protein>
    <submittedName>
        <fullName evidence="2">Uncharacterized protein</fullName>
    </submittedName>
</protein>
<name>A0AA38LQN0_9TREE</name>
<feature type="region of interest" description="Disordered" evidence="1">
    <location>
        <begin position="34"/>
        <end position="377"/>
    </location>
</feature>
<accession>A0AA38LQN0</accession>
<feature type="compositionally biased region" description="Basic and acidic residues" evidence="1">
    <location>
        <begin position="356"/>
        <end position="377"/>
    </location>
</feature>
<reference evidence="2" key="1">
    <citation type="journal article" date="2022" name="G3 (Bethesda)">
        <title>High quality genome of the basidiomycete yeast Dioszegia hungarica PDD-24b-2 isolated from cloud water.</title>
        <authorList>
            <person name="Jarrige D."/>
            <person name="Haridas S."/>
            <person name="Bleykasten-Grosshans C."/>
            <person name="Joly M."/>
            <person name="Nadalig T."/>
            <person name="Sancelme M."/>
            <person name="Vuilleumier S."/>
            <person name="Grigoriev I.V."/>
            <person name="Amato P."/>
            <person name="Bringel F."/>
        </authorList>
    </citation>
    <scope>NUCLEOTIDE SEQUENCE</scope>
    <source>
        <strain evidence="2">PDD-24b-2</strain>
    </source>
</reference>
<proteinExistence type="predicted"/>
<evidence type="ECO:0000313" key="2">
    <source>
        <dbReference type="EMBL" id="KAI9632160.1"/>
    </source>
</evidence>
<sequence>MSNGHGMVTRTRDRAPLAPLPLANFTIGAASTSAFLAPPSPLSLGHKRSAPSSPGSSRGEGSGSASGSRKVSRTGLDKDTSVRSGRRGSAEITPKVRERLERDDLGVGRSPARRLFVGEVEASPRSGISGMTFTPPAAPPSSQPQFPLLAPSPPLSPYSRSAASSSTSLALPVAEPDVNGVTRSIHDPGFPIHPDHATLGVGIGTPDSKRAPSRSLSAPVDDFFPSSSSSSSSRLDRLEDQENIPPPSRSASTATTPSSSSAKNSPSKRIPGSGSSARSSRSTATESTTGSSAYEEEDTVLPAGPAGGFSEEMGAGRRPRNGKSKLVQMMLRGTSDPVEPETEPEDGSDDDGEELTPGKRGAERDGKQKLAREAEGK</sequence>
<organism evidence="2 3">
    <name type="scientific">Dioszegia hungarica</name>
    <dbReference type="NCBI Taxonomy" id="4972"/>
    <lineage>
        <taxon>Eukaryota</taxon>
        <taxon>Fungi</taxon>
        <taxon>Dikarya</taxon>
        <taxon>Basidiomycota</taxon>
        <taxon>Agaricomycotina</taxon>
        <taxon>Tremellomycetes</taxon>
        <taxon>Tremellales</taxon>
        <taxon>Bulleribasidiaceae</taxon>
        <taxon>Dioszegia</taxon>
    </lineage>
</organism>
<feature type="compositionally biased region" description="Low complexity" evidence="1">
    <location>
        <begin position="249"/>
        <end position="293"/>
    </location>
</feature>
<feature type="compositionally biased region" description="Low complexity" evidence="1">
    <location>
        <begin position="157"/>
        <end position="172"/>
    </location>
</feature>
<dbReference type="RefSeq" id="XP_052941937.1">
    <property type="nucleotide sequence ID" value="XM_053091513.1"/>
</dbReference>
<comment type="caution">
    <text evidence="2">The sequence shown here is derived from an EMBL/GenBank/DDBJ whole genome shotgun (WGS) entry which is preliminary data.</text>
</comment>
<dbReference type="Proteomes" id="UP001164286">
    <property type="component" value="Unassembled WGS sequence"/>
</dbReference>
<gene>
    <name evidence="2" type="ORF">MKK02DRAFT_41304</name>
</gene>
<feature type="compositionally biased region" description="Acidic residues" evidence="1">
    <location>
        <begin position="338"/>
        <end position="354"/>
    </location>
</feature>
<dbReference type="GeneID" id="77730718"/>
<dbReference type="EMBL" id="JAKWFO010000015">
    <property type="protein sequence ID" value="KAI9632160.1"/>
    <property type="molecule type" value="Genomic_DNA"/>
</dbReference>
<evidence type="ECO:0000256" key="1">
    <source>
        <dbReference type="SAM" id="MobiDB-lite"/>
    </source>
</evidence>
<feature type="compositionally biased region" description="Basic and acidic residues" evidence="1">
    <location>
        <begin position="94"/>
        <end position="106"/>
    </location>
</feature>